<name>A0A4Y7TEM5_COPMI</name>
<reference evidence="3 4" key="1">
    <citation type="journal article" date="2019" name="Nat. Ecol. Evol.">
        <title>Megaphylogeny resolves global patterns of mushroom evolution.</title>
        <authorList>
            <person name="Varga T."/>
            <person name="Krizsan K."/>
            <person name="Foldi C."/>
            <person name="Dima B."/>
            <person name="Sanchez-Garcia M."/>
            <person name="Sanchez-Ramirez S."/>
            <person name="Szollosi G.J."/>
            <person name="Szarkandi J.G."/>
            <person name="Papp V."/>
            <person name="Albert L."/>
            <person name="Andreopoulos W."/>
            <person name="Angelini C."/>
            <person name="Antonin V."/>
            <person name="Barry K.W."/>
            <person name="Bougher N.L."/>
            <person name="Buchanan P."/>
            <person name="Buyck B."/>
            <person name="Bense V."/>
            <person name="Catcheside P."/>
            <person name="Chovatia M."/>
            <person name="Cooper J."/>
            <person name="Damon W."/>
            <person name="Desjardin D."/>
            <person name="Finy P."/>
            <person name="Geml J."/>
            <person name="Haridas S."/>
            <person name="Hughes K."/>
            <person name="Justo A."/>
            <person name="Karasinski D."/>
            <person name="Kautmanova I."/>
            <person name="Kiss B."/>
            <person name="Kocsube S."/>
            <person name="Kotiranta H."/>
            <person name="LaButti K.M."/>
            <person name="Lechner B.E."/>
            <person name="Liimatainen K."/>
            <person name="Lipzen A."/>
            <person name="Lukacs Z."/>
            <person name="Mihaltcheva S."/>
            <person name="Morgado L.N."/>
            <person name="Niskanen T."/>
            <person name="Noordeloos M.E."/>
            <person name="Ohm R.A."/>
            <person name="Ortiz-Santana B."/>
            <person name="Ovrebo C."/>
            <person name="Racz N."/>
            <person name="Riley R."/>
            <person name="Savchenko A."/>
            <person name="Shiryaev A."/>
            <person name="Soop K."/>
            <person name="Spirin V."/>
            <person name="Szebenyi C."/>
            <person name="Tomsovsky M."/>
            <person name="Tulloss R.E."/>
            <person name="Uehling J."/>
            <person name="Grigoriev I.V."/>
            <person name="Vagvolgyi C."/>
            <person name="Papp T."/>
            <person name="Martin F.M."/>
            <person name="Miettinen O."/>
            <person name="Hibbett D.S."/>
            <person name="Nagy L.G."/>
        </authorList>
    </citation>
    <scope>NUCLEOTIDE SEQUENCE [LARGE SCALE GENOMIC DNA]</scope>
    <source>
        <strain evidence="3 4">FP101781</strain>
    </source>
</reference>
<evidence type="ECO:0000256" key="1">
    <source>
        <dbReference type="SAM" id="MobiDB-lite"/>
    </source>
</evidence>
<organism evidence="3 4">
    <name type="scientific">Coprinellus micaceus</name>
    <name type="common">Glistening ink-cap mushroom</name>
    <name type="synonym">Coprinus micaceus</name>
    <dbReference type="NCBI Taxonomy" id="71717"/>
    <lineage>
        <taxon>Eukaryota</taxon>
        <taxon>Fungi</taxon>
        <taxon>Dikarya</taxon>
        <taxon>Basidiomycota</taxon>
        <taxon>Agaricomycotina</taxon>
        <taxon>Agaricomycetes</taxon>
        <taxon>Agaricomycetidae</taxon>
        <taxon>Agaricales</taxon>
        <taxon>Agaricineae</taxon>
        <taxon>Psathyrellaceae</taxon>
        <taxon>Coprinellus</taxon>
    </lineage>
</organism>
<evidence type="ECO:0000313" key="3">
    <source>
        <dbReference type="EMBL" id="TEB32388.1"/>
    </source>
</evidence>
<dbReference type="AlphaFoldDB" id="A0A4Y7TEM5"/>
<evidence type="ECO:0000256" key="2">
    <source>
        <dbReference type="SAM" id="Phobius"/>
    </source>
</evidence>
<dbReference type="Proteomes" id="UP000298030">
    <property type="component" value="Unassembled WGS sequence"/>
</dbReference>
<gene>
    <name evidence="3" type="ORF">FA13DRAFT_250918</name>
</gene>
<dbReference type="EMBL" id="QPFP01000015">
    <property type="protein sequence ID" value="TEB32388.1"/>
    <property type="molecule type" value="Genomic_DNA"/>
</dbReference>
<keyword evidence="4" id="KW-1185">Reference proteome</keyword>
<accession>A0A4Y7TEM5</accession>
<keyword evidence="2" id="KW-0812">Transmembrane</keyword>
<evidence type="ECO:0000313" key="4">
    <source>
        <dbReference type="Proteomes" id="UP000298030"/>
    </source>
</evidence>
<feature type="compositionally biased region" description="Low complexity" evidence="1">
    <location>
        <begin position="84"/>
        <end position="101"/>
    </location>
</feature>
<protein>
    <submittedName>
        <fullName evidence="3">Uncharacterized protein</fullName>
    </submittedName>
</protein>
<proteinExistence type="predicted"/>
<sequence length="197" mass="22041">MAGSSVCTPEEVQAAAQQHYVGLAGGMGVGGMGMEVDGILDLDMGMGYMNPSQSQPHQSPTVHSQDHGYLPATRHARTACPTISTTRPNRCRPSSTTSPRRLMLHTPSTRQPLPLLRTLMRGSRTLWAWGWWRAAATTSIRGIRFRIWTMRGVIWVGTAMVLWVRWGAPFRSPHRLRSRGSSSIRRRSRGRRRGLLR</sequence>
<feature type="region of interest" description="Disordered" evidence="1">
    <location>
        <begin position="83"/>
        <end position="105"/>
    </location>
</feature>
<feature type="transmembrane region" description="Helical" evidence="2">
    <location>
        <begin position="148"/>
        <end position="168"/>
    </location>
</feature>
<comment type="caution">
    <text evidence="3">The sequence shown here is derived from an EMBL/GenBank/DDBJ whole genome shotgun (WGS) entry which is preliminary data.</text>
</comment>
<keyword evidence="2" id="KW-0472">Membrane</keyword>
<keyword evidence="2" id="KW-1133">Transmembrane helix</keyword>
<feature type="region of interest" description="Disordered" evidence="1">
    <location>
        <begin position="174"/>
        <end position="197"/>
    </location>
</feature>